<evidence type="ECO:0000313" key="2">
    <source>
        <dbReference type="EMBL" id="CAK9329287.1"/>
    </source>
</evidence>
<organism evidence="2 3">
    <name type="scientific">Citrullus colocynthis</name>
    <name type="common">colocynth</name>
    <dbReference type="NCBI Taxonomy" id="252529"/>
    <lineage>
        <taxon>Eukaryota</taxon>
        <taxon>Viridiplantae</taxon>
        <taxon>Streptophyta</taxon>
        <taxon>Embryophyta</taxon>
        <taxon>Tracheophyta</taxon>
        <taxon>Spermatophyta</taxon>
        <taxon>Magnoliopsida</taxon>
        <taxon>eudicotyledons</taxon>
        <taxon>Gunneridae</taxon>
        <taxon>Pentapetalae</taxon>
        <taxon>rosids</taxon>
        <taxon>fabids</taxon>
        <taxon>Cucurbitales</taxon>
        <taxon>Cucurbitaceae</taxon>
        <taxon>Benincaseae</taxon>
        <taxon>Citrullus</taxon>
    </lineage>
</organism>
<sequence length="85" mass="8961">MGSEIAIENKIKTKSFEIVKLKEAFELFGVEVDVGLYTGFSPFMSPVPPLLKLGVVVAGTVIVGLVFAGGLGVIAPPAALENYHK</sequence>
<accession>A0ABP0ZF14</accession>
<gene>
    <name evidence="2" type="ORF">CITCOLO1_LOCUS21731</name>
</gene>
<evidence type="ECO:0000313" key="3">
    <source>
        <dbReference type="Proteomes" id="UP001642487"/>
    </source>
</evidence>
<keyword evidence="1" id="KW-0472">Membrane</keyword>
<name>A0ABP0ZF14_9ROSI</name>
<keyword evidence="3" id="KW-1185">Reference proteome</keyword>
<protein>
    <submittedName>
        <fullName evidence="2">Uncharacterized protein</fullName>
    </submittedName>
</protein>
<dbReference type="Proteomes" id="UP001642487">
    <property type="component" value="Chromosome 9"/>
</dbReference>
<dbReference type="EMBL" id="OZ021743">
    <property type="protein sequence ID" value="CAK9329287.1"/>
    <property type="molecule type" value="Genomic_DNA"/>
</dbReference>
<keyword evidence="1" id="KW-1133">Transmembrane helix</keyword>
<evidence type="ECO:0000256" key="1">
    <source>
        <dbReference type="SAM" id="Phobius"/>
    </source>
</evidence>
<proteinExistence type="predicted"/>
<keyword evidence="1" id="KW-0812">Transmembrane</keyword>
<reference evidence="2 3" key="1">
    <citation type="submission" date="2024-03" db="EMBL/GenBank/DDBJ databases">
        <authorList>
            <person name="Gkanogiannis A."/>
            <person name="Becerra Lopez-Lavalle L."/>
        </authorList>
    </citation>
    <scope>NUCLEOTIDE SEQUENCE [LARGE SCALE GENOMIC DNA]</scope>
</reference>
<feature type="transmembrane region" description="Helical" evidence="1">
    <location>
        <begin position="50"/>
        <end position="75"/>
    </location>
</feature>